<comment type="cofactor">
    <cofactor evidence="1 6">
        <name>pyridoxal 5'-phosphate</name>
        <dbReference type="ChEBI" id="CHEBI:597326"/>
    </cofactor>
</comment>
<dbReference type="InterPro" id="IPR015421">
    <property type="entry name" value="PyrdxlP-dep_Trfase_major"/>
</dbReference>
<dbReference type="PANTHER" id="PTHR13693:SF77">
    <property type="entry name" value="8-AMINO-7-OXONONANOATE SYNTHASE"/>
    <property type="match status" value="1"/>
</dbReference>
<dbReference type="Gene3D" id="3.40.640.10">
    <property type="entry name" value="Type I PLP-dependent aspartate aminotransferase-like (Major domain)"/>
    <property type="match status" value="1"/>
</dbReference>
<dbReference type="InterPro" id="IPR015422">
    <property type="entry name" value="PyrdxlP-dep_Trfase_small"/>
</dbReference>
<dbReference type="Pfam" id="PF00155">
    <property type="entry name" value="Aminotran_1_2"/>
    <property type="match status" value="1"/>
</dbReference>
<dbReference type="InterPro" id="IPR004839">
    <property type="entry name" value="Aminotransferase_I/II_large"/>
</dbReference>
<name>A0ABP7WI77_9SPHI</name>
<gene>
    <name evidence="8" type="ORF">GCM10022392_08690</name>
</gene>
<keyword evidence="8" id="KW-0032">Aminotransferase</keyword>
<dbReference type="Gene3D" id="3.90.1150.10">
    <property type="entry name" value="Aspartate Aminotransferase, domain 1"/>
    <property type="match status" value="1"/>
</dbReference>
<protein>
    <submittedName>
        <fullName evidence="8">Pyridoxal phosphate-dependent aminotransferase family protein</fullName>
    </submittedName>
</protein>
<evidence type="ECO:0000256" key="4">
    <source>
        <dbReference type="ARBA" id="ARBA00022679"/>
    </source>
</evidence>
<comment type="similarity">
    <text evidence="3">Belongs to the class-II pyridoxal-phosphate-dependent aminotransferase family. BioF subfamily.</text>
</comment>
<feature type="domain" description="Aminotransferase class I/classII large" evidence="7">
    <location>
        <begin position="29"/>
        <end position="367"/>
    </location>
</feature>
<dbReference type="EMBL" id="BAABCV010000003">
    <property type="protein sequence ID" value="GAA4089601.1"/>
    <property type="molecule type" value="Genomic_DNA"/>
</dbReference>
<evidence type="ECO:0000256" key="6">
    <source>
        <dbReference type="RuleBase" id="RU003693"/>
    </source>
</evidence>
<dbReference type="RefSeq" id="WP_345101233.1">
    <property type="nucleotide sequence ID" value="NZ_BAABCV010000003.1"/>
</dbReference>
<keyword evidence="9" id="KW-1185">Reference proteome</keyword>
<proteinExistence type="inferred from homology"/>
<reference evidence="9" key="1">
    <citation type="journal article" date="2019" name="Int. J. Syst. Evol. Microbiol.">
        <title>The Global Catalogue of Microorganisms (GCM) 10K type strain sequencing project: providing services to taxonomists for standard genome sequencing and annotation.</title>
        <authorList>
            <consortium name="The Broad Institute Genomics Platform"/>
            <consortium name="The Broad Institute Genome Sequencing Center for Infectious Disease"/>
            <person name="Wu L."/>
            <person name="Ma J."/>
        </authorList>
    </citation>
    <scope>NUCLEOTIDE SEQUENCE [LARGE SCALE GENOMIC DNA]</scope>
    <source>
        <strain evidence="9">JCM 17085</strain>
    </source>
</reference>
<organism evidence="8 9">
    <name type="scientific">Mucilaginibacter panaciglaebae</name>
    <dbReference type="NCBI Taxonomy" id="502331"/>
    <lineage>
        <taxon>Bacteria</taxon>
        <taxon>Pseudomonadati</taxon>
        <taxon>Bacteroidota</taxon>
        <taxon>Sphingobacteriia</taxon>
        <taxon>Sphingobacteriales</taxon>
        <taxon>Sphingobacteriaceae</taxon>
        <taxon>Mucilaginibacter</taxon>
    </lineage>
</organism>
<keyword evidence="4" id="KW-0808">Transferase</keyword>
<dbReference type="InterPro" id="IPR015424">
    <property type="entry name" value="PyrdxlP-dep_Trfase"/>
</dbReference>
<dbReference type="PANTHER" id="PTHR13693">
    <property type="entry name" value="CLASS II AMINOTRANSFERASE/8-AMINO-7-OXONONANOATE SYNTHASE"/>
    <property type="match status" value="1"/>
</dbReference>
<dbReference type="PROSITE" id="PS00599">
    <property type="entry name" value="AA_TRANSFER_CLASS_2"/>
    <property type="match status" value="1"/>
</dbReference>
<accession>A0ABP7WI77</accession>
<dbReference type="SUPFAM" id="SSF53383">
    <property type="entry name" value="PLP-dependent transferases"/>
    <property type="match status" value="1"/>
</dbReference>
<dbReference type="Proteomes" id="UP001500841">
    <property type="component" value="Unassembled WGS sequence"/>
</dbReference>
<evidence type="ECO:0000256" key="3">
    <source>
        <dbReference type="ARBA" id="ARBA00010008"/>
    </source>
</evidence>
<evidence type="ECO:0000256" key="2">
    <source>
        <dbReference type="ARBA" id="ARBA00005189"/>
    </source>
</evidence>
<evidence type="ECO:0000256" key="1">
    <source>
        <dbReference type="ARBA" id="ARBA00001933"/>
    </source>
</evidence>
<dbReference type="InterPro" id="IPR001917">
    <property type="entry name" value="Aminotrans_II_pyridoxalP_BS"/>
</dbReference>
<evidence type="ECO:0000313" key="9">
    <source>
        <dbReference type="Proteomes" id="UP001500841"/>
    </source>
</evidence>
<sequence>MNPAEKYIQGRLDQRKQNGGYRTLKPQSNLTDFCSNDYLGFARSTVLKAAIDAEVGCHLSLNGATGSRLISGNLIYTEDLEREIAALFSAEAGLLFNSGYDANLGLLSSLPQRGDTIIADELIHASLIDGARLSHANRYSFRHNDLAALEAKLQNAKGVIYVVTESIFSMDGDSPELEAMVTLCERYQANLIVDEAHALGLYKNGIVSALGLQDRIFARIVTFGKGLGCHGAIVLGSNLLRQYLINYARSFIYTTAAPFHQLAAARAAFKLLQVSDLQINELHHRIKLFKKAVALNENTEYSLINSDSAIQCIRLKSNDKAKASAAQLQNQGFDVRAILSPTVAQGSERIRICLHAYNTPDEVTSLAYEINNLLNE</sequence>
<dbReference type="GO" id="GO:0008483">
    <property type="term" value="F:transaminase activity"/>
    <property type="evidence" value="ECO:0007669"/>
    <property type="project" value="UniProtKB-KW"/>
</dbReference>
<dbReference type="InterPro" id="IPR050087">
    <property type="entry name" value="AON_synthase_class-II"/>
</dbReference>
<evidence type="ECO:0000259" key="7">
    <source>
        <dbReference type="Pfam" id="PF00155"/>
    </source>
</evidence>
<keyword evidence="5 6" id="KW-0663">Pyridoxal phosphate</keyword>
<comment type="caution">
    <text evidence="8">The sequence shown here is derived from an EMBL/GenBank/DDBJ whole genome shotgun (WGS) entry which is preliminary data.</text>
</comment>
<comment type="pathway">
    <text evidence="2">Lipid metabolism.</text>
</comment>
<evidence type="ECO:0000256" key="5">
    <source>
        <dbReference type="ARBA" id="ARBA00022898"/>
    </source>
</evidence>
<evidence type="ECO:0000313" key="8">
    <source>
        <dbReference type="EMBL" id="GAA4089601.1"/>
    </source>
</evidence>